<reference evidence="2" key="1">
    <citation type="submission" date="2016-11" db="UniProtKB">
        <authorList>
            <consortium name="WormBaseParasite"/>
        </authorList>
    </citation>
    <scope>IDENTIFICATION</scope>
    <source>
        <strain evidence="2">KR3021</strain>
    </source>
</reference>
<sequence length="237" mass="27159">MVYNEIKQEAPKNPSNLLFAGTGMNNLVFHLNAKHKVMVQIGRMGIKRTLHTAAAVGNYVFVMGGNESTEIESFDPEHMSYVKQPRMLKANYYNSCVRIEDIFYITSGKYCLNIQRFDPREGLWSLLDEIPNGTYSQAVTSFDDDIMCIGGFDKDFVNSDKCYTYDVKACQWYEMQDFPEPVSGGIACEIEKKVLVLGIRNKYYSNNAYEYKKKTGKWKQVEVNLPKQMGFMSKCVV</sequence>
<organism evidence="1 2">
    <name type="scientific">Rhabditophanes sp. KR3021</name>
    <dbReference type="NCBI Taxonomy" id="114890"/>
    <lineage>
        <taxon>Eukaryota</taxon>
        <taxon>Metazoa</taxon>
        <taxon>Ecdysozoa</taxon>
        <taxon>Nematoda</taxon>
        <taxon>Chromadorea</taxon>
        <taxon>Rhabditida</taxon>
        <taxon>Tylenchina</taxon>
        <taxon>Panagrolaimomorpha</taxon>
        <taxon>Strongyloidoidea</taxon>
        <taxon>Alloionematidae</taxon>
        <taxon>Rhabditophanes</taxon>
    </lineage>
</organism>
<name>A0AC35U9Y3_9BILA</name>
<dbReference type="WBParaSite" id="RSKR_0000879000.1">
    <property type="protein sequence ID" value="RSKR_0000879000.1"/>
    <property type="gene ID" value="RSKR_0000879000"/>
</dbReference>
<dbReference type="Proteomes" id="UP000095286">
    <property type="component" value="Unplaced"/>
</dbReference>
<protein>
    <submittedName>
        <fullName evidence="2">Kelch-like protein 10</fullName>
    </submittedName>
</protein>
<accession>A0AC35U9Y3</accession>
<proteinExistence type="predicted"/>
<evidence type="ECO:0000313" key="2">
    <source>
        <dbReference type="WBParaSite" id="RSKR_0000879000.1"/>
    </source>
</evidence>
<evidence type="ECO:0000313" key="1">
    <source>
        <dbReference type="Proteomes" id="UP000095286"/>
    </source>
</evidence>